<comment type="catalytic activity">
    <reaction evidence="7">
        <text>L-aspartate + 2-oxoglutarate = oxaloacetate + L-glutamate</text>
        <dbReference type="Rhea" id="RHEA:21824"/>
        <dbReference type="ChEBI" id="CHEBI:16452"/>
        <dbReference type="ChEBI" id="CHEBI:16810"/>
        <dbReference type="ChEBI" id="CHEBI:29985"/>
        <dbReference type="ChEBI" id="CHEBI:29991"/>
        <dbReference type="EC" id="2.6.1.1"/>
    </reaction>
</comment>
<reference evidence="9" key="2">
    <citation type="submission" date="2025-08" db="UniProtKB">
        <authorList>
            <consortium name="Ensembl"/>
        </authorList>
    </citation>
    <scope>IDENTIFICATION</scope>
</reference>
<dbReference type="GeneTree" id="ENSGT00950000183082"/>
<proteinExistence type="inferred from homology"/>
<evidence type="ECO:0000313" key="9">
    <source>
        <dbReference type="Ensembl" id="ENSCSAVP00000007890.1"/>
    </source>
</evidence>
<dbReference type="InterPro" id="IPR004838">
    <property type="entry name" value="NHTrfase_class1_PyrdxlP-BS"/>
</dbReference>
<protein>
    <recommendedName>
        <fullName evidence="7">Aspartate aminotransferase</fullName>
        <ecNumber evidence="7">2.6.1.1</ecNumber>
    </recommendedName>
</protein>
<dbReference type="Gene3D" id="3.90.1150.10">
    <property type="entry name" value="Aspartate Aminotransferase, domain 1"/>
    <property type="match status" value="1"/>
</dbReference>
<evidence type="ECO:0000256" key="7">
    <source>
        <dbReference type="RuleBase" id="RU000480"/>
    </source>
</evidence>
<keyword evidence="10" id="KW-1185">Reference proteome</keyword>
<comment type="miscellaneous">
    <text evidence="7">In eukaryotes there are cytoplasmic, mitochondrial and chloroplastic isozymes.</text>
</comment>
<comment type="subunit">
    <text evidence="3 7">Homodimer.</text>
</comment>
<dbReference type="GO" id="GO:0005829">
    <property type="term" value="C:cytosol"/>
    <property type="evidence" value="ECO:0007669"/>
    <property type="project" value="TreeGrafter"/>
</dbReference>
<keyword evidence="6" id="KW-0663">Pyridoxal phosphate</keyword>
<dbReference type="Gene3D" id="3.40.640.10">
    <property type="entry name" value="Type I PLP-dependent aspartate aminotransferase-like (Major domain)"/>
    <property type="match status" value="2"/>
</dbReference>
<evidence type="ECO:0000256" key="3">
    <source>
        <dbReference type="ARBA" id="ARBA00011738"/>
    </source>
</evidence>
<dbReference type="PROSITE" id="PS00105">
    <property type="entry name" value="AA_TRANSFER_CLASS_1"/>
    <property type="match status" value="1"/>
</dbReference>
<keyword evidence="4 7" id="KW-0032">Aminotransferase</keyword>
<dbReference type="Pfam" id="PF00155">
    <property type="entry name" value="Aminotran_1_2"/>
    <property type="match status" value="2"/>
</dbReference>
<evidence type="ECO:0000256" key="1">
    <source>
        <dbReference type="ARBA" id="ARBA00001933"/>
    </source>
</evidence>
<reference evidence="9" key="3">
    <citation type="submission" date="2025-09" db="UniProtKB">
        <authorList>
            <consortium name="Ensembl"/>
        </authorList>
    </citation>
    <scope>IDENTIFICATION</scope>
</reference>
<dbReference type="Proteomes" id="UP000007875">
    <property type="component" value="Unassembled WGS sequence"/>
</dbReference>
<dbReference type="InterPro" id="IPR015421">
    <property type="entry name" value="PyrdxlP-dep_Trfase_major"/>
</dbReference>
<dbReference type="InterPro" id="IPR000796">
    <property type="entry name" value="Asp_trans"/>
</dbReference>
<dbReference type="GO" id="GO:0006532">
    <property type="term" value="P:aspartate biosynthetic process"/>
    <property type="evidence" value="ECO:0007669"/>
    <property type="project" value="TreeGrafter"/>
</dbReference>
<evidence type="ECO:0000313" key="10">
    <source>
        <dbReference type="Proteomes" id="UP000007875"/>
    </source>
</evidence>
<organism evidence="9 10">
    <name type="scientific">Ciona savignyi</name>
    <name type="common">Pacific transparent sea squirt</name>
    <dbReference type="NCBI Taxonomy" id="51511"/>
    <lineage>
        <taxon>Eukaryota</taxon>
        <taxon>Metazoa</taxon>
        <taxon>Chordata</taxon>
        <taxon>Tunicata</taxon>
        <taxon>Ascidiacea</taxon>
        <taxon>Phlebobranchia</taxon>
        <taxon>Cionidae</taxon>
        <taxon>Ciona</taxon>
    </lineage>
</organism>
<evidence type="ECO:0000256" key="4">
    <source>
        <dbReference type="ARBA" id="ARBA00022576"/>
    </source>
</evidence>
<evidence type="ECO:0000256" key="5">
    <source>
        <dbReference type="ARBA" id="ARBA00022679"/>
    </source>
</evidence>
<reference evidence="10" key="1">
    <citation type="submission" date="2003-08" db="EMBL/GenBank/DDBJ databases">
        <authorList>
            <person name="Birren B."/>
            <person name="Nusbaum C."/>
            <person name="Abebe A."/>
            <person name="Abouelleil A."/>
            <person name="Adekoya E."/>
            <person name="Ait-zahra M."/>
            <person name="Allen N."/>
            <person name="Allen T."/>
            <person name="An P."/>
            <person name="Anderson M."/>
            <person name="Anderson S."/>
            <person name="Arachchi H."/>
            <person name="Armbruster J."/>
            <person name="Bachantsang P."/>
            <person name="Baldwin J."/>
            <person name="Barry A."/>
            <person name="Bayul T."/>
            <person name="Blitshsteyn B."/>
            <person name="Bloom T."/>
            <person name="Blye J."/>
            <person name="Boguslavskiy L."/>
            <person name="Borowsky M."/>
            <person name="Boukhgalter B."/>
            <person name="Brunache A."/>
            <person name="Butler J."/>
            <person name="Calixte N."/>
            <person name="Calvo S."/>
            <person name="Camarata J."/>
            <person name="Campo K."/>
            <person name="Chang J."/>
            <person name="Cheshatsang Y."/>
            <person name="Citroen M."/>
            <person name="Collymore A."/>
            <person name="Considine T."/>
            <person name="Cook A."/>
            <person name="Cooke P."/>
            <person name="Corum B."/>
            <person name="Cuomo C."/>
            <person name="David R."/>
            <person name="Dawoe T."/>
            <person name="Degray S."/>
            <person name="Dodge S."/>
            <person name="Dooley K."/>
            <person name="Dorje P."/>
            <person name="Dorjee K."/>
            <person name="Dorris L."/>
            <person name="Duffey N."/>
            <person name="Dupes A."/>
            <person name="Elkins T."/>
            <person name="Engels R."/>
            <person name="Erickson J."/>
            <person name="Farina A."/>
            <person name="Faro S."/>
            <person name="Ferreira P."/>
            <person name="Fischer H."/>
            <person name="Fitzgerald M."/>
            <person name="Foley K."/>
            <person name="Gage D."/>
            <person name="Galagan J."/>
            <person name="Gearin G."/>
            <person name="Gnerre S."/>
            <person name="Gnirke A."/>
            <person name="Goyette A."/>
            <person name="Graham J."/>
            <person name="Grandbois E."/>
            <person name="Gyaltsen K."/>
            <person name="Hafez N."/>
            <person name="Hagopian D."/>
            <person name="Hagos B."/>
            <person name="Hall J."/>
            <person name="Hatcher B."/>
            <person name="Heller A."/>
            <person name="Higgins H."/>
            <person name="Honan T."/>
            <person name="Horn A."/>
            <person name="Houde N."/>
            <person name="Hughes L."/>
            <person name="Hulme W."/>
            <person name="Husby E."/>
            <person name="Iliev I."/>
            <person name="Jaffe D."/>
            <person name="Jones C."/>
            <person name="Kamal M."/>
            <person name="Kamat A."/>
            <person name="Kamvysselis M."/>
            <person name="Karlsson E."/>
            <person name="Kells C."/>
            <person name="Kieu A."/>
            <person name="Kisner P."/>
            <person name="Kodira C."/>
            <person name="Kulbokas E."/>
            <person name="Labutti K."/>
            <person name="Lama D."/>
            <person name="Landers T."/>
            <person name="Leger J."/>
            <person name="Levine S."/>
            <person name="Lewis D."/>
            <person name="Lewis T."/>
            <person name="Lindblad-toh K."/>
            <person name="Liu X."/>
            <person name="Lokyitsang T."/>
            <person name="Lokyitsang Y."/>
            <person name="Lucien O."/>
            <person name="Lui A."/>
            <person name="Ma L.J."/>
            <person name="Mabbitt R."/>
            <person name="Macdonald J."/>
            <person name="Maclean C."/>
            <person name="Major J."/>
            <person name="Manning J."/>
            <person name="Marabella R."/>
            <person name="Maru K."/>
            <person name="Matthews C."/>
            <person name="Mauceli E."/>
            <person name="Mccarthy M."/>
            <person name="Mcdonough S."/>
            <person name="Mcghee T."/>
            <person name="Meldrim J."/>
            <person name="Meneus L."/>
            <person name="Mesirov J."/>
            <person name="Mihalev A."/>
            <person name="Mihova T."/>
            <person name="Mikkelsen T."/>
            <person name="Mlenga V."/>
            <person name="Moru K."/>
            <person name="Mozes J."/>
            <person name="Mulrain L."/>
            <person name="Munson G."/>
            <person name="Naylor J."/>
            <person name="Newes C."/>
            <person name="Nguyen C."/>
            <person name="Nguyen N."/>
            <person name="Nguyen T."/>
            <person name="Nicol R."/>
            <person name="Nielsen C."/>
            <person name="Nizzari M."/>
            <person name="Norbu C."/>
            <person name="Norbu N."/>
            <person name="O'donnell P."/>
            <person name="Okoawo O."/>
            <person name="O'leary S."/>
            <person name="Omotosho B."/>
            <person name="O'neill K."/>
            <person name="Osman S."/>
            <person name="Parker S."/>
            <person name="Perrin D."/>
            <person name="Phunkhang P."/>
            <person name="Piqani B."/>
            <person name="Purcell S."/>
            <person name="Rachupka T."/>
            <person name="Ramasamy U."/>
            <person name="Rameau R."/>
            <person name="Ray V."/>
            <person name="Raymond C."/>
            <person name="Retta R."/>
            <person name="Richardson S."/>
            <person name="Rise C."/>
            <person name="Rodriguez J."/>
            <person name="Rogers J."/>
            <person name="Rogov P."/>
            <person name="Rutman M."/>
            <person name="Schupbach R."/>
            <person name="Seaman C."/>
            <person name="Settipalli S."/>
            <person name="Sharpe T."/>
            <person name="Sheridan J."/>
            <person name="Sherpa N."/>
            <person name="Shi J."/>
            <person name="Smirnov S."/>
            <person name="Smith C."/>
            <person name="Sougnez C."/>
            <person name="Spencer B."/>
            <person name="Stalker J."/>
            <person name="Stange-thomann N."/>
            <person name="Stavropoulos S."/>
            <person name="Stetson K."/>
            <person name="Stone C."/>
            <person name="Stone S."/>
            <person name="Stubbs M."/>
            <person name="Talamas J."/>
            <person name="Tchuinga P."/>
            <person name="Tenzing P."/>
            <person name="Tesfaye S."/>
            <person name="Theodore J."/>
            <person name="Thoulutsang Y."/>
            <person name="Topham K."/>
            <person name="Towey S."/>
            <person name="Tsamla T."/>
            <person name="Tsomo N."/>
            <person name="Vallee D."/>
            <person name="Vassiliev H."/>
            <person name="Venkataraman V."/>
            <person name="Vinson J."/>
            <person name="Vo A."/>
            <person name="Wade C."/>
            <person name="Wang S."/>
            <person name="Wangchuk T."/>
            <person name="Wangdi T."/>
            <person name="Whittaker C."/>
            <person name="Wilkinson J."/>
            <person name="Wu Y."/>
            <person name="Wyman D."/>
            <person name="Yadav S."/>
            <person name="Yang S."/>
            <person name="Yang X."/>
            <person name="Yeager S."/>
            <person name="Yee E."/>
            <person name="Young G."/>
            <person name="Zainoun J."/>
            <person name="Zembeck L."/>
            <person name="Zimmer A."/>
            <person name="Zody M."/>
            <person name="Lander E."/>
        </authorList>
    </citation>
    <scope>NUCLEOTIDE SEQUENCE [LARGE SCALE GENOMIC DNA]</scope>
</reference>
<evidence type="ECO:0000256" key="2">
    <source>
        <dbReference type="ARBA" id="ARBA00007441"/>
    </source>
</evidence>
<accession>H2YRD0</accession>
<name>H2YRD0_CIOSA</name>
<dbReference type="PANTHER" id="PTHR11879:SF55">
    <property type="entry name" value="GLUTAMATE OXALOACETATE TRANSAMINASE 1, ISOFORM B"/>
    <property type="match status" value="1"/>
</dbReference>
<dbReference type="PRINTS" id="PR00799">
    <property type="entry name" value="TRANSAMINASE"/>
</dbReference>
<dbReference type="InterPro" id="IPR004839">
    <property type="entry name" value="Aminotransferase_I/II_large"/>
</dbReference>
<sequence>ITAYRTDEGQPWVLPVVRSVEAQMAIDPLLNHEYLPILGMPSFCEAATQLVLGKDSPAILQNRAGGVQSISGTGALRLAAEFLFRFYNKQNAPEFSIFILHGCAHNPTGLDPSHEEWIGIAEACKRRNIFPVLDCAYQGFASGDPDVDAWSTRKFVELGFELLVCQSFAKNFGLYNERIGNLCLVMRDSPTLSRCRSQVELIVRAMYSNPPNHGARIVATTLSNPALKQEWLDNLHTMASRIKAMRHLLHSKLRSKGTPGNWDHIITQIGMFSYTGLNASQVEFLRKRHIYLLSSGRINMCGITTSNIDYLVESIHDAVTSVK</sequence>
<dbReference type="PANTHER" id="PTHR11879">
    <property type="entry name" value="ASPARTATE AMINOTRANSFERASE"/>
    <property type="match status" value="1"/>
</dbReference>
<dbReference type="InterPro" id="IPR015422">
    <property type="entry name" value="PyrdxlP-dep_Trfase_small"/>
</dbReference>
<comment type="similarity">
    <text evidence="2">Belongs to the class-I pyridoxal-phosphate-dependent aminotransferase family.</text>
</comment>
<dbReference type="CDD" id="cd00609">
    <property type="entry name" value="AAT_like"/>
    <property type="match status" value="1"/>
</dbReference>
<comment type="cofactor">
    <cofactor evidence="1">
        <name>pyridoxal 5'-phosphate</name>
        <dbReference type="ChEBI" id="CHEBI:597326"/>
    </cofactor>
</comment>
<dbReference type="EC" id="2.6.1.1" evidence="7"/>
<feature type="domain" description="Aminotransferase class I/classII large" evidence="8">
    <location>
        <begin position="91"/>
        <end position="315"/>
    </location>
</feature>
<keyword evidence="5 7" id="KW-0808">Transferase</keyword>
<dbReference type="Ensembl" id="ENSCSAVT00000007996.1">
    <property type="protein sequence ID" value="ENSCSAVP00000007890.1"/>
    <property type="gene ID" value="ENSCSAVG00000004712.1"/>
</dbReference>
<evidence type="ECO:0000256" key="6">
    <source>
        <dbReference type="ARBA" id="ARBA00022898"/>
    </source>
</evidence>
<dbReference type="InterPro" id="IPR015424">
    <property type="entry name" value="PyrdxlP-dep_Trfase"/>
</dbReference>
<dbReference type="SUPFAM" id="SSF53383">
    <property type="entry name" value="PLP-dependent transferases"/>
    <property type="match status" value="1"/>
</dbReference>
<evidence type="ECO:0000259" key="8">
    <source>
        <dbReference type="Pfam" id="PF00155"/>
    </source>
</evidence>
<dbReference type="AlphaFoldDB" id="H2YRD0"/>
<dbReference type="GO" id="GO:0004069">
    <property type="term" value="F:L-aspartate:2-oxoglutarate aminotransferase activity"/>
    <property type="evidence" value="ECO:0007669"/>
    <property type="project" value="UniProtKB-EC"/>
</dbReference>
<dbReference type="HOGENOM" id="CLU_032440_1_2_1"/>
<feature type="domain" description="Aminotransferase class I/classII large" evidence="8">
    <location>
        <begin position="3"/>
        <end position="90"/>
    </location>
</feature>
<dbReference type="GO" id="GO:0030170">
    <property type="term" value="F:pyridoxal phosphate binding"/>
    <property type="evidence" value="ECO:0007669"/>
    <property type="project" value="InterPro"/>
</dbReference>